<feature type="repeat" description="TPR" evidence="2">
    <location>
        <begin position="262"/>
        <end position="295"/>
    </location>
</feature>
<evidence type="ECO:0000313" key="6">
    <source>
        <dbReference type="Proteomes" id="UP000283543"/>
    </source>
</evidence>
<dbReference type="SUPFAM" id="SSF48452">
    <property type="entry name" value="TPR-like"/>
    <property type="match status" value="1"/>
</dbReference>
<evidence type="ECO:0000313" key="5">
    <source>
        <dbReference type="Proteomes" id="UP000266643"/>
    </source>
</evidence>
<dbReference type="EMBL" id="QUTB01002769">
    <property type="protein sequence ID" value="RHY71308.1"/>
    <property type="molecule type" value="Genomic_DNA"/>
</dbReference>
<dbReference type="PROSITE" id="PS50005">
    <property type="entry name" value="TPR"/>
    <property type="match status" value="3"/>
</dbReference>
<proteinExistence type="predicted"/>
<dbReference type="Proteomes" id="UP000283543">
    <property type="component" value="Unassembled WGS sequence"/>
</dbReference>
<organism evidence="3 5">
    <name type="scientific">Aphanomyces astaci</name>
    <name type="common">Crayfish plague agent</name>
    <dbReference type="NCBI Taxonomy" id="112090"/>
    <lineage>
        <taxon>Eukaryota</taxon>
        <taxon>Sar</taxon>
        <taxon>Stramenopiles</taxon>
        <taxon>Oomycota</taxon>
        <taxon>Saprolegniomycetes</taxon>
        <taxon>Saprolegniales</taxon>
        <taxon>Verrucalvaceae</taxon>
        <taxon>Aphanomyces</taxon>
    </lineage>
</organism>
<dbReference type="GO" id="GO:0051301">
    <property type="term" value="P:cell division"/>
    <property type="evidence" value="ECO:0007669"/>
    <property type="project" value="TreeGrafter"/>
</dbReference>
<keyword evidence="1 2" id="KW-0802">TPR repeat</keyword>
<accession>A0A397CA39</accession>
<dbReference type="EMBL" id="QUTD01012087">
    <property type="protein sequence ID" value="RHY38704.1"/>
    <property type="molecule type" value="Genomic_DNA"/>
</dbReference>
<protein>
    <submittedName>
        <fullName evidence="3">Uncharacterized protein</fullName>
    </submittedName>
</protein>
<evidence type="ECO:0000313" key="4">
    <source>
        <dbReference type="EMBL" id="RHY71308.1"/>
    </source>
</evidence>
<dbReference type="InterPro" id="IPR011990">
    <property type="entry name" value="TPR-like_helical_dom_sf"/>
</dbReference>
<dbReference type="PANTHER" id="PTHR12558:SF50">
    <property type="entry name" value="ASSEMBLY CHAPERONE OF RPL4-RELATED"/>
    <property type="match status" value="1"/>
</dbReference>
<gene>
    <name evidence="3" type="ORF">DYB30_002519</name>
    <name evidence="4" type="ORF">DYB34_009367</name>
</gene>
<dbReference type="InterPro" id="IPR019734">
    <property type="entry name" value="TPR_rpt"/>
</dbReference>
<dbReference type="Pfam" id="PF14559">
    <property type="entry name" value="TPR_19"/>
    <property type="match status" value="1"/>
</dbReference>
<dbReference type="SMART" id="SM00028">
    <property type="entry name" value="TPR"/>
    <property type="match status" value="4"/>
</dbReference>
<feature type="repeat" description="TPR" evidence="2">
    <location>
        <begin position="14"/>
        <end position="47"/>
    </location>
</feature>
<dbReference type="PANTHER" id="PTHR12558">
    <property type="entry name" value="CELL DIVISION CYCLE 16,23,27"/>
    <property type="match status" value="1"/>
</dbReference>
<sequence>MVKKGKAVKQVATAAQLLERAETLVDQLQPELAIKFFQKAAALEPNNSEIYDAIGELATEIGDPHTALQAFLKSIDVAPKHNPGKYLYAAQLVQGEESEKFALQGIAHMSASLAHVPDHLDESKLLKKQICDAYCSLGELYMSDLWYVVASTSQHLSYRSWRSDAHDAEAKCEHYLQEALKFDLGLPDATQAMANFRLVQQRTDEAIAFLDETLKRLNACDEHTMPSLEFRIVTGKLLVEVEKFEQAAYVLEGVMQEDDENAEVWFLVGSCYNALEDYDTALEFLERCEAMLSKLQKDMGDEFELDQQLDTVRSLIESIKQIEPVGDDDGDNDQDME</sequence>
<evidence type="ECO:0000256" key="2">
    <source>
        <dbReference type="PROSITE-ProRule" id="PRU00339"/>
    </source>
</evidence>
<feature type="repeat" description="TPR" evidence="2">
    <location>
        <begin position="48"/>
        <end position="81"/>
    </location>
</feature>
<dbReference type="VEuPathDB" id="FungiDB:H257_04764"/>
<evidence type="ECO:0000313" key="3">
    <source>
        <dbReference type="EMBL" id="RHY38704.1"/>
    </source>
</evidence>
<comment type="caution">
    <text evidence="3">The sequence shown here is derived from an EMBL/GenBank/DDBJ whole genome shotgun (WGS) entry which is preliminary data.</text>
</comment>
<name>A0A397CA39_APHAT</name>
<dbReference type="Gene3D" id="1.25.40.10">
    <property type="entry name" value="Tetratricopeptide repeat domain"/>
    <property type="match status" value="2"/>
</dbReference>
<dbReference type="Proteomes" id="UP000266643">
    <property type="component" value="Unassembled WGS sequence"/>
</dbReference>
<evidence type="ECO:0000256" key="1">
    <source>
        <dbReference type="ARBA" id="ARBA00022803"/>
    </source>
</evidence>
<reference evidence="5 6" key="1">
    <citation type="submission" date="2018-08" db="EMBL/GenBank/DDBJ databases">
        <title>Aphanomyces genome sequencing and annotation.</title>
        <authorList>
            <person name="Minardi D."/>
            <person name="Oidtmann B."/>
            <person name="Van Der Giezen M."/>
            <person name="Studholme D.J."/>
        </authorList>
    </citation>
    <scope>NUCLEOTIDE SEQUENCE [LARGE SCALE GENOMIC DNA]</scope>
    <source>
        <strain evidence="3 5">D2</strain>
        <strain evidence="4 6">Si</strain>
    </source>
</reference>
<dbReference type="AlphaFoldDB" id="A0A397CA39"/>
<dbReference type="Pfam" id="PF13181">
    <property type="entry name" value="TPR_8"/>
    <property type="match status" value="1"/>
</dbReference>
<dbReference type="CDD" id="cd24142">
    <property type="entry name" value="ACL4-like"/>
    <property type="match status" value="1"/>
</dbReference>